<dbReference type="RefSeq" id="WP_132477989.1">
    <property type="nucleotide sequence ID" value="NZ_JBHRVM010000001.1"/>
</dbReference>
<dbReference type="OrthoDB" id="378644at2"/>
<comment type="caution">
    <text evidence="2">The sequence shown here is derived from an EMBL/GenBank/DDBJ whole genome shotgun (WGS) entry which is preliminary data.</text>
</comment>
<gene>
    <name evidence="2" type="ORF">EV686_110119</name>
</gene>
<dbReference type="AlphaFoldDB" id="A0A4R3USS5"/>
<reference evidence="2 3" key="1">
    <citation type="submission" date="2019-03" db="EMBL/GenBank/DDBJ databases">
        <title>Genomic Encyclopedia of Type Strains, Phase IV (KMG-IV): sequencing the most valuable type-strain genomes for metagenomic binning, comparative biology and taxonomic classification.</title>
        <authorList>
            <person name="Goeker M."/>
        </authorList>
    </citation>
    <scope>NUCLEOTIDE SEQUENCE [LARGE SCALE GENOMIC DNA]</scope>
    <source>
        <strain evidence="2 3">DSM 100048</strain>
    </source>
</reference>
<feature type="domain" description="DNA circulation N-terminal" evidence="1">
    <location>
        <begin position="8"/>
        <end position="94"/>
    </location>
</feature>
<proteinExistence type="predicted"/>
<dbReference type="InterPro" id="IPR009826">
    <property type="entry name" value="DNA_circ_N"/>
</dbReference>
<protein>
    <submittedName>
        <fullName evidence="2">Prophage DNA circulation protein</fullName>
    </submittedName>
</protein>
<sequence length="434" mass="46297">MSSWRDRVQPASFRGVEFFAETGREPVGRQTQVHEYPQRDEPMVEDLGRRTRPIRLTAWIAGDDAYARRDDLLKVLDEPGPGELVHPWLGRMTVTATDCEMMHDRREGGVVRFDLVFVAGGELVFPAAQTNTSAQTLLAAGGVGDTALSRFERAMAGVSLARLQLRNVRSMLQGVAGELSRVPVLRDVFALVQDAQAVFVMLRNAPDTFARALLNAAGGAERLFTGFGSVASGEAVSLSGIESQARAILGVGRVVLPADSNSAAMGSAYRGLVQDAVLLSMLSDVAQVPVGRPASKSGVPEVGVLADVVQTSATDAWALADALLAGPERKIPVADDVREAGAALSDAVWSMSAGVDVEHFEALAQARIRAGQHLAAVARSGTRLVRIEPTEVMPALVLAYQQHEDAGRAGELLARNRIEHPGFVPVRSLEVAQS</sequence>
<evidence type="ECO:0000313" key="2">
    <source>
        <dbReference type="EMBL" id="TCU93951.1"/>
    </source>
</evidence>
<dbReference type="Proteomes" id="UP000294692">
    <property type="component" value="Unassembled WGS sequence"/>
</dbReference>
<keyword evidence="3" id="KW-1185">Reference proteome</keyword>
<name>A0A4R3USS5_9BURK</name>
<evidence type="ECO:0000259" key="1">
    <source>
        <dbReference type="Pfam" id="PF07157"/>
    </source>
</evidence>
<evidence type="ECO:0000313" key="3">
    <source>
        <dbReference type="Proteomes" id="UP000294692"/>
    </source>
</evidence>
<accession>A0A4R3USS5</accession>
<organism evidence="2 3">
    <name type="scientific">Paracandidimonas soli</name>
    <dbReference type="NCBI Taxonomy" id="1917182"/>
    <lineage>
        <taxon>Bacteria</taxon>
        <taxon>Pseudomonadati</taxon>
        <taxon>Pseudomonadota</taxon>
        <taxon>Betaproteobacteria</taxon>
        <taxon>Burkholderiales</taxon>
        <taxon>Alcaligenaceae</taxon>
        <taxon>Paracandidimonas</taxon>
    </lineage>
</organism>
<dbReference type="Pfam" id="PF07157">
    <property type="entry name" value="DNA_circ_N"/>
    <property type="match status" value="1"/>
</dbReference>
<dbReference type="EMBL" id="SMBX01000010">
    <property type="protein sequence ID" value="TCU93951.1"/>
    <property type="molecule type" value="Genomic_DNA"/>
</dbReference>